<protein>
    <submittedName>
        <fullName evidence="1">Uncharacterized protein</fullName>
    </submittedName>
</protein>
<name>A0A8S1MF87_9CILI</name>
<evidence type="ECO:0000313" key="2">
    <source>
        <dbReference type="EMBL" id="CAD8079282.1"/>
    </source>
</evidence>
<dbReference type="Proteomes" id="UP000692954">
    <property type="component" value="Unassembled WGS sequence"/>
</dbReference>
<dbReference type="AlphaFoldDB" id="A0A8S1MF87"/>
<dbReference type="EMBL" id="CAJJDN010000039">
    <property type="protein sequence ID" value="CAD8079282.1"/>
    <property type="molecule type" value="Genomic_DNA"/>
</dbReference>
<evidence type="ECO:0000313" key="3">
    <source>
        <dbReference type="Proteomes" id="UP000692954"/>
    </source>
</evidence>
<reference evidence="1" key="1">
    <citation type="submission" date="2021-01" db="EMBL/GenBank/DDBJ databases">
        <authorList>
            <consortium name="Genoscope - CEA"/>
            <person name="William W."/>
        </authorList>
    </citation>
    <scope>NUCLEOTIDE SEQUENCE</scope>
</reference>
<sequence length="50" mass="6042">MMQTFLNQLKIFSSIKKSEFSFRSFGFVNRQQLKNETEIRIRKKNQIDSV</sequence>
<gene>
    <name evidence="1" type="ORF">PSON_ATCC_30995.1.T0390003</name>
    <name evidence="2" type="ORF">PSON_ATCC_30995.1.T0390004</name>
</gene>
<organism evidence="1 3">
    <name type="scientific">Paramecium sonneborni</name>
    <dbReference type="NCBI Taxonomy" id="65129"/>
    <lineage>
        <taxon>Eukaryota</taxon>
        <taxon>Sar</taxon>
        <taxon>Alveolata</taxon>
        <taxon>Ciliophora</taxon>
        <taxon>Intramacronucleata</taxon>
        <taxon>Oligohymenophorea</taxon>
        <taxon>Peniculida</taxon>
        <taxon>Parameciidae</taxon>
        <taxon>Paramecium</taxon>
    </lineage>
</organism>
<keyword evidence="3" id="KW-1185">Reference proteome</keyword>
<comment type="caution">
    <text evidence="1">The sequence shown here is derived from an EMBL/GenBank/DDBJ whole genome shotgun (WGS) entry which is preliminary data.</text>
</comment>
<accession>A0A8S1MF87</accession>
<proteinExistence type="predicted"/>
<evidence type="ECO:0000313" key="1">
    <source>
        <dbReference type="EMBL" id="CAD8079280.1"/>
    </source>
</evidence>
<dbReference type="EMBL" id="CAJJDN010000039">
    <property type="protein sequence ID" value="CAD8079280.1"/>
    <property type="molecule type" value="Genomic_DNA"/>
</dbReference>